<dbReference type="Pfam" id="PF00005">
    <property type="entry name" value="ABC_tran"/>
    <property type="match status" value="2"/>
</dbReference>
<comment type="subcellular location">
    <subcellularLocation>
        <location evidence="1">Membrane</location>
        <topology evidence="1">Multi-pass membrane protein</topology>
    </subcellularLocation>
</comment>
<dbReference type="SUPFAM" id="SSF90123">
    <property type="entry name" value="ABC transporter transmembrane region"/>
    <property type="match status" value="2"/>
</dbReference>
<dbReference type="FunFam" id="3.40.50.300:FF:000604">
    <property type="entry name" value="ABC transporter B family member 28"/>
    <property type="match status" value="1"/>
</dbReference>
<evidence type="ECO:0000256" key="3">
    <source>
        <dbReference type="ARBA" id="ARBA00022448"/>
    </source>
</evidence>
<evidence type="ECO:0000256" key="1">
    <source>
        <dbReference type="ARBA" id="ARBA00004141"/>
    </source>
</evidence>
<feature type="region of interest" description="Disordered" evidence="10">
    <location>
        <begin position="484"/>
        <end position="507"/>
    </location>
</feature>
<dbReference type="PANTHER" id="PTHR43394:SF11">
    <property type="entry name" value="ATP-BINDING CASSETTE TRANSPORTER"/>
    <property type="match status" value="1"/>
</dbReference>
<keyword evidence="4 11" id="KW-0812">Transmembrane</keyword>
<evidence type="ECO:0000256" key="5">
    <source>
        <dbReference type="ARBA" id="ARBA00022737"/>
    </source>
</evidence>
<name>A0A8K0N4E0_COCNU</name>
<evidence type="ECO:0000259" key="12">
    <source>
        <dbReference type="PROSITE" id="PS50893"/>
    </source>
</evidence>
<keyword evidence="9 11" id="KW-0472">Membrane</keyword>
<dbReference type="GO" id="GO:0016887">
    <property type="term" value="F:ATP hydrolysis activity"/>
    <property type="evidence" value="ECO:0007669"/>
    <property type="project" value="InterPro"/>
</dbReference>
<dbReference type="InterPro" id="IPR039421">
    <property type="entry name" value="Type_1_exporter"/>
</dbReference>
<evidence type="ECO:0000256" key="9">
    <source>
        <dbReference type="ARBA" id="ARBA00023136"/>
    </source>
</evidence>
<dbReference type="GO" id="GO:0005743">
    <property type="term" value="C:mitochondrial inner membrane"/>
    <property type="evidence" value="ECO:0007669"/>
    <property type="project" value="TreeGrafter"/>
</dbReference>
<accession>A0A8K0N4E0</accession>
<evidence type="ECO:0000256" key="6">
    <source>
        <dbReference type="ARBA" id="ARBA00022741"/>
    </source>
</evidence>
<feature type="transmembrane region" description="Helical" evidence="11">
    <location>
        <begin position="208"/>
        <end position="229"/>
    </location>
</feature>
<keyword evidence="15" id="KW-1185">Reference proteome</keyword>
<dbReference type="PROSITE" id="PS50929">
    <property type="entry name" value="ABC_TM1F"/>
    <property type="match status" value="2"/>
</dbReference>
<gene>
    <name evidence="14" type="ORF">COCNU_07G002540</name>
</gene>
<keyword evidence="6" id="KW-0547">Nucleotide-binding</keyword>
<dbReference type="InterPro" id="IPR036640">
    <property type="entry name" value="ABC1_TM_sf"/>
</dbReference>
<dbReference type="OrthoDB" id="6500128at2759"/>
<dbReference type="GO" id="GO:0005524">
    <property type="term" value="F:ATP binding"/>
    <property type="evidence" value="ECO:0007669"/>
    <property type="project" value="UniProtKB-KW"/>
</dbReference>
<organism evidence="14 15">
    <name type="scientific">Cocos nucifera</name>
    <name type="common">Coconut palm</name>
    <dbReference type="NCBI Taxonomy" id="13894"/>
    <lineage>
        <taxon>Eukaryota</taxon>
        <taxon>Viridiplantae</taxon>
        <taxon>Streptophyta</taxon>
        <taxon>Embryophyta</taxon>
        <taxon>Tracheophyta</taxon>
        <taxon>Spermatophyta</taxon>
        <taxon>Magnoliopsida</taxon>
        <taxon>Liliopsida</taxon>
        <taxon>Arecaceae</taxon>
        <taxon>Arecoideae</taxon>
        <taxon>Cocoseae</taxon>
        <taxon>Attaleinae</taxon>
        <taxon>Cocos</taxon>
    </lineage>
</organism>
<dbReference type="CDD" id="cd18577">
    <property type="entry name" value="ABC_6TM_Pgp_ABCB1_D1_like"/>
    <property type="match status" value="1"/>
</dbReference>
<keyword evidence="5" id="KW-0677">Repeat</keyword>
<dbReference type="InterPro" id="IPR027417">
    <property type="entry name" value="P-loop_NTPase"/>
</dbReference>
<keyword evidence="8 11" id="KW-1133">Transmembrane helix</keyword>
<evidence type="ECO:0000313" key="14">
    <source>
        <dbReference type="EMBL" id="KAG1354142.1"/>
    </source>
</evidence>
<dbReference type="InterPro" id="IPR017871">
    <property type="entry name" value="ABC_transporter-like_CS"/>
</dbReference>
<evidence type="ECO:0000256" key="10">
    <source>
        <dbReference type="SAM" id="MobiDB-lite"/>
    </source>
</evidence>
<keyword evidence="3" id="KW-0813">Transport</keyword>
<dbReference type="InterPro" id="IPR003439">
    <property type="entry name" value="ABC_transporter-like_ATP-bd"/>
</dbReference>
<dbReference type="PROSITE" id="PS00211">
    <property type="entry name" value="ABC_TRANSPORTER_1"/>
    <property type="match status" value="1"/>
</dbReference>
<dbReference type="Proteomes" id="UP000797356">
    <property type="component" value="Chromosome 7"/>
</dbReference>
<evidence type="ECO:0000256" key="7">
    <source>
        <dbReference type="ARBA" id="ARBA00022840"/>
    </source>
</evidence>
<feature type="region of interest" description="Disordered" evidence="10">
    <location>
        <begin position="1"/>
        <end position="23"/>
    </location>
</feature>
<feature type="domain" description="ABC transmembrane type-1" evidence="13">
    <location>
        <begin position="586"/>
        <end position="691"/>
    </location>
</feature>
<evidence type="ECO:0000256" key="4">
    <source>
        <dbReference type="ARBA" id="ARBA00022692"/>
    </source>
</evidence>
<feature type="domain" description="ABC transmembrane type-1" evidence="13">
    <location>
        <begin position="130"/>
        <end position="269"/>
    </location>
</feature>
<dbReference type="Gene3D" id="3.40.50.300">
    <property type="entry name" value="P-loop containing nucleotide triphosphate hydrolases"/>
    <property type="match status" value="2"/>
</dbReference>
<evidence type="ECO:0000256" key="2">
    <source>
        <dbReference type="ARBA" id="ARBA00007577"/>
    </source>
</evidence>
<proteinExistence type="inferred from homology"/>
<dbReference type="GO" id="GO:0090374">
    <property type="term" value="P:oligopeptide export from mitochondrion"/>
    <property type="evidence" value="ECO:0007669"/>
    <property type="project" value="TreeGrafter"/>
</dbReference>
<dbReference type="PROSITE" id="PS50893">
    <property type="entry name" value="ABC_TRANSPORTER_2"/>
    <property type="match status" value="1"/>
</dbReference>
<evidence type="ECO:0000256" key="11">
    <source>
        <dbReference type="SAM" id="Phobius"/>
    </source>
</evidence>
<dbReference type="SUPFAM" id="SSF52540">
    <property type="entry name" value="P-loop containing nucleoside triphosphate hydrolases"/>
    <property type="match status" value="2"/>
</dbReference>
<evidence type="ECO:0000256" key="8">
    <source>
        <dbReference type="ARBA" id="ARBA00022989"/>
    </source>
</evidence>
<comment type="caution">
    <text evidence="14">The sequence shown here is derived from an EMBL/GenBank/DDBJ whole genome shotgun (WGS) entry which is preliminary data.</text>
</comment>
<dbReference type="AlphaFoldDB" id="A0A8K0N4E0"/>
<dbReference type="InterPro" id="IPR011527">
    <property type="entry name" value="ABC1_TM_dom"/>
</dbReference>
<reference evidence="14" key="2">
    <citation type="submission" date="2019-07" db="EMBL/GenBank/DDBJ databases">
        <authorList>
            <person name="Yang Y."/>
            <person name="Bocs S."/>
            <person name="Baudouin L."/>
        </authorList>
    </citation>
    <scope>NUCLEOTIDE SEQUENCE</scope>
    <source>
        <tissue evidence="14">Spear leaf of Hainan Tall coconut</tissue>
    </source>
</reference>
<sequence length="888" mass="96596">MELSTSSSNEPRHQSDPQENSVSRSQANEQAFSLFFLADRFPGDLWQHWSPCPWCSSANFLPALRQADRLIGVSLSRLASEVSKHVLQLAHLGLLVMAKAWIVRPLFTVPIPIFCWIHHGIFIGMAAYTTLAIVPLVVIAGGTNTIIMSSLSRKGEAAYAEAGKVAEEVISHIHTVRSYVGEERAIEAYSRSLETSLKFGKKSGLAKGLGLGCTYGYLFCSWALLLWYAGILVTHGVTNGGKTFTTILNVVFSGFALGQAAPNLSSFTKGRAAAKNILSMIAKIPERSRTSENGMEYLLGKVMSDGHDIKNIQLKWLRSQMGVVSQEPALFSTSIAENIIYGRKEADIEEIVEAAKVANAHSFIQDLPDGYLTKVGMQLAGGQKQRIAIARALLRNPKILLLHEATSALDAESECLVQHAMEKVMLNKTTVIVAPRLSTISNADTIIVLKNGKIAESGTHMELISKGRNGEYAKLVTTQVPVNNKERHPDYNESAVSSGTSPNVPEDELNYKKMNSVIIRDQESQESCGPPRSASISSIWTVFKLNKSEWSLAIQGSVGATLAGVEAILENEIGWFELDENSSGSLTSSWRMTFVIVATFPLLISASIAEGFGGKYTCAYARANSVAQEAITNNQTVAAFGAEDQVLSNFKHELHQPSRQAHRRGHIFGVGYDFSNIMKSFMVLIVTALGVAETLALTPDIVKGSQALCSVFSLLEQKTTMNPDDPKSEKVVEVKGDIEFRNVSFAYPTRPHVTVLKDLNLHVAAGRSLTLVGRSGSGKSSVIALVMRFYDTSCGAILIDGKDIRDLNLRSLRQRIGFVQQEPALFSTTVYENIAYGKEDASEIEILRAAKAANAHGFISRLAEGYNTHVGARGAQLSGGQRQRVAIA</sequence>
<evidence type="ECO:0000259" key="13">
    <source>
        <dbReference type="PROSITE" id="PS50929"/>
    </source>
</evidence>
<evidence type="ECO:0000313" key="15">
    <source>
        <dbReference type="Proteomes" id="UP000797356"/>
    </source>
</evidence>
<keyword evidence="7" id="KW-0067">ATP-binding</keyword>
<feature type="compositionally biased region" description="Polar residues" evidence="10">
    <location>
        <begin position="494"/>
        <end position="503"/>
    </location>
</feature>
<dbReference type="PANTHER" id="PTHR43394">
    <property type="entry name" value="ATP-DEPENDENT PERMEASE MDL1, MITOCHONDRIAL"/>
    <property type="match status" value="1"/>
</dbReference>
<feature type="domain" description="ABC transporter" evidence="12">
    <location>
        <begin position="232"/>
        <end position="476"/>
    </location>
</feature>
<feature type="transmembrane region" description="Helical" evidence="11">
    <location>
        <begin position="116"/>
        <end position="140"/>
    </location>
</feature>
<reference evidence="14" key="1">
    <citation type="journal article" date="2017" name="Gigascience">
        <title>The genome draft of coconut (Cocos nucifera).</title>
        <authorList>
            <person name="Xiao Y."/>
            <person name="Xu P."/>
            <person name="Fan H."/>
            <person name="Baudouin L."/>
            <person name="Xia W."/>
            <person name="Bocs S."/>
            <person name="Xu J."/>
            <person name="Li Q."/>
            <person name="Guo A."/>
            <person name="Zhou L."/>
            <person name="Li J."/>
            <person name="Wu Y."/>
            <person name="Ma Z."/>
            <person name="Armero A."/>
            <person name="Issali A.E."/>
            <person name="Liu N."/>
            <person name="Peng M."/>
            <person name="Yang Y."/>
        </authorList>
    </citation>
    <scope>NUCLEOTIDE SEQUENCE</scope>
    <source>
        <tissue evidence="14">Spear leaf of Hainan Tall coconut</tissue>
    </source>
</reference>
<dbReference type="Pfam" id="PF00664">
    <property type="entry name" value="ABC_membrane"/>
    <property type="match status" value="2"/>
</dbReference>
<dbReference type="GO" id="GO:0015421">
    <property type="term" value="F:ABC-type oligopeptide transporter activity"/>
    <property type="evidence" value="ECO:0007669"/>
    <property type="project" value="TreeGrafter"/>
</dbReference>
<comment type="similarity">
    <text evidence="2">Belongs to the ABC transporter superfamily. ABCB family. Multidrug resistance exporter (TC 3.A.1.201) subfamily.</text>
</comment>
<protein>
    <submittedName>
        <fullName evidence="14">Putative ABC transporter B family member 16</fullName>
    </submittedName>
</protein>
<dbReference type="Gene3D" id="1.20.1560.10">
    <property type="entry name" value="ABC transporter type 1, transmembrane domain"/>
    <property type="match status" value="3"/>
</dbReference>
<dbReference type="EMBL" id="CM017878">
    <property type="protein sequence ID" value="KAG1354142.1"/>
    <property type="molecule type" value="Genomic_DNA"/>
</dbReference>